<accession>A0A4Y2Q796</accession>
<evidence type="ECO:0000313" key="2">
    <source>
        <dbReference type="Proteomes" id="UP000499080"/>
    </source>
</evidence>
<dbReference type="EMBL" id="BGPR01013076">
    <property type="protein sequence ID" value="GBN59132.1"/>
    <property type="molecule type" value="Genomic_DNA"/>
</dbReference>
<keyword evidence="2" id="KW-1185">Reference proteome</keyword>
<sequence length="224" mass="25057">MTFSLPLIVVDCINKPTLLGREWMKKVNIKIDDCVNVALDKNVDFNNVNFDNASSTVEYFKNKFPNSFNLNDTSGILGGPINIAMKQGIIPIFCKSRPVPYALRNLVDKELDTLINNGVLHTVSRSKWATLIVAVNKLDGNGSEAVRICGNFSVTVNKFRETQLYPLPSQEEILTSMGDGKFFSKIDLSKAFRQLQISPESQQLLILNTLRGLLRCSKLQFGIK</sequence>
<protein>
    <recommendedName>
        <fullName evidence="3">Reverse transcriptase domain-containing protein</fullName>
    </recommendedName>
</protein>
<evidence type="ECO:0008006" key="3">
    <source>
        <dbReference type="Google" id="ProtNLM"/>
    </source>
</evidence>
<evidence type="ECO:0000313" key="1">
    <source>
        <dbReference type="EMBL" id="GBN59132.1"/>
    </source>
</evidence>
<dbReference type="Proteomes" id="UP000499080">
    <property type="component" value="Unassembled WGS sequence"/>
</dbReference>
<dbReference type="InterPro" id="IPR043502">
    <property type="entry name" value="DNA/RNA_pol_sf"/>
</dbReference>
<proteinExistence type="predicted"/>
<gene>
    <name evidence="1" type="ORF">AVEN_261864_1</name>
</gene>
<dbReference type="GO" id="GO:0071897">
    <property type="term" value="P:DNA biosynthetic process"/>
    <property type="evidence" value="ECO:0007669"/>
    <property type="project" value="UniProtKB-ARBA"/>
</dbReference>
<dbReference type="AlphaFoldDB" id="A0A4Y2Q796"/>
<dbReference type="PANTHER" id="PTHR37984">
    <property type="entry name" value="PROTEIN CBG26694"/>
    <property type="match status" value="1"/>
</dbReference>
<dbReference type="OrthoDB" id="6495350at2759"/>
<organism evidence="1 2">
    <name type="scientific">Araneus ventricosus</name>
    <name type="common">Orbweaver spider</name>
    <name type="synonym">Epeira ventricosa</name>
    <dbReference type="NCBI Taxonomy" id="182803"/>
    <lineage>
        <taxon>Eukaryota</taxon>
        <taxon>Metazoa</taxon>
        <taxon>Ecdysozoa</taxon>
        <taxon>Arthropoda</taxon>
        <taxon>Chelicerata</taxon>
        <taxon>Arachnida</taxon>
        <taxon>Araneae</taxon>
        <taxon>Araneomorphae</taxon>
        <taxon>Entelegynae</taxon>
        <taxon>Araneoidea</taxon>
        <taxon>Araneidae</taxon>
        <taxon>Araneus</taxon>
    </lineage>
</organism>
<reference evidence="1 2" key="1">
    <citation type="journal article" date="2019" name="Sci. Rep.">
        <title>Orb-weaving spider Araneus ventricosus genome elucidates the spidroin gene catalogue.</title>
        <authorList>
            <person name="Kono N."/>
            <person name="Nakamura H."/>
            <person name="Ohtoshi R."/>
            <person name="Moran D.A.P."/>
            <person name="Shinohara A."/>
            <person name="Yoshida Y."/>
            <person name="Fujiwara M."/>
            <person name="Mori M."/>
            <person name="Tomita M."/>
            <person name="Arakawa K."/>
        </authorList>
    </citation>
    <scope>NUCLEOTIDE SEQUENCE [LARGE SCALE GENOMIC DNA]</scope>
</reference>
<dbReference type="PANTHER" id="PTHR37984:SF13">
    <property type="entry name" value="RIBONUCLEASE H"/>
    <property type="match status" value="1"/>
</dbReference>
<dbReference type="Gene3D" id="3.30.70.270">
    <property type="match status" value="1"/>
</dbReference>
<name>A0A4Y2Q796_ARAVE</name>
<dbReference type="InterPro" id="IPR050951">
    <property type="entry name" value="Retrovirus_Pol_polyprotein"/>
</dbReference>
<dbReference type="SUPFAM" id="SSF56672">
    <property type="entry name" value="DNA/RNA polymerases"/>
    <property type="match status" value="1"/>
</dbReference>
<comment type="caution">
    <text evidence="1">The sequence shown here is derived from an EMBL/GenBank/DDBJ whole genome shotgun (WGS) entry which is preliminary data.</text>
</comment>
<dbReference type="Gene3D" id="3.10.10.10">
    <property type="entry name" value="HIV Type 1 Reverse Transcriptase, subunit A, domain 1"/>
    <property type="match status" value="1"/>
</dbReference>
<dbReference type="InterPro" id="IPR043128">
    <property type="entry name" value="Rev_trsase/Diguanyl_cyclase"/>
</dbReference>